<feature type="compositionally biased region" description="Low complexity" evidence="4">
    <location>
        <begin position="1148"/>
        <end position="1163"/>
    </location>
</feature>
<dbReference type="FunFam" id="2.30.38.10:FF:000001">
    <property type="entry name" value="Non-ribosomal peptide synthetase PvdI"/>
    <property type="match status" value="1"/>
</dbReference>
<evidence type="ECO:0000256" key="3">
    <source>
        <dbReference type="ARBA" id="ARBA00022553"/>
    </source>
</evidence>
<evidence type="ECO:0000313" key="6">
    <source>
        <dbReference type="EMBL" id="SFE52794.1"/>
    </source>
</evidence>
<dbReference type="InterPro" id="IPR020806">
    <property type="entry name" value="PKS_PP-bd"/>
</dbReference>
<dbReference type="Gene3D" id="3.30.559.30">
    <property type="entry name" value="Nonribosomal peptide synthetase, condensation domain"/>
    <property type="match status" value="1"/>
</dbReference>
<dbReference type="GO" id="GO:0043041">
    <property type="term" value="P:amino acid activation for nonribosomal peptide biosynthetic process"/>
    <property type="evidence" value="ECO:0007669"/>
    <property type="project" value="TreeGrafter"/>
</dbReference>
<dbReference type="PROSITE" id="PS50075">
    <property type="entry name" value="CARRIER"/>
    <property type="match status" value="1"/>
</dbReference>
<dbReference type="Pfam" id="PF00668">
    <property type="entry name" value="Condensation"/>
    <property type="match status" value="1"/>
</dbReference>
<dbReference type="InterPro" id="IPR036736">
    <property type="entry name" value="ACP-like_sf"/>
</dbReference>
<dbReference type="RefSeq" id="WP_093712597.1">
    <property type="nucleotide sequence ID" value="NZ_FONG01000003.1"/>
</dbReference>
<feature type="domain" description="Carrier" evidence="5">
    <location>
        <begin position="1025"/>
        <end position="1100"/>
    </location>
</feature>
<sequence>MTDALSQPRTAEESAPAQDTLSEAKRQLLDRWLSGAARPQAIVHQEDPGPVPATGAQRRMWVHGQLHPGTAAYNIGQAVRLTGPLDEAALRAALTELLARHDSLRTTFADSDGTLHQTVADRLELPLLVADSGGDRAGEAEWISGLDTAPFDLAHGPLVRFGLLRHDDGEHVLMIVVHHAVADGLSLGVLLRELYALYEAFGAGLPNPLPAPGVSYRDYARWRAEHEAGPEYAEHLAAWREVLGDEPPRLDLPTDRPRPAVPGSLAVSHRFTVAPDVWTTVRGLARQHEATPYMAAVAALTALLHRYTGQQGITVGSVVHGRERPELDQAVGCFADTLVLRTEVEPATSFGALLDRVRGTCHDAYARQEVSLDAIASELRWDRSTSAGPLPQVLAVMQTPPQGAEIAGLRAEPVEQEVDSARFDLVLNCWESDGTLHGAVTGNADLYDAETVARTAAHLVRLLESVASGGEDVSVAALEIVPDEEKELLLRWGHPVEGDDPLVDRDLAALIREAALRDPDAVAVECGAAVLTYGGLEARAEALADRLRQQGVGPETLVGVLLERSVDLVVALLAVLKAQGAFVPLEVSWPAARVRDIAGNCGLRLVVGEGDADRLLAGTDIRVLRPDAPAGDEDATEVTSETPVRAAATDMERIAYVIHTSGSTGTPKGVMIRQQAICNRMIWQIGKLGLRTDDAVLHKAPLGFDISINELFLPLVAGARLVVAEPGDDGDVDRLLATVERHGVTFLYIVASMLDVLLERADAAERIRSLRHLWCGGEALTGDLYERFRQASGARMYHGYGPAETTIGVSCRVFEPGEQARRISIGRPNPNARLYVLDPALRPVPVGVRGELHVGGLPLARGYLNDPARTAEYFIGDPYADVPGGRMYRTGDLARFRADGEIEFLGRLDDQVKIRGFRVEPGEVAAVLARHPQVRQSSVLARAAAGGGHELIGYCALVAGADEDGPEPDGEALRGWLGGLLPAHAVPRTVLVLPELPLTTAGKVDRKALMALPLPTAGAGGGYTAPAVGTQDEIARIWAEVLDAEKVGAHDNFFDLGGHSLLVIRVQTLIEQRLGRKVPLLALFGNATVARLAAYLESGDGDGAAGETAPAEAETRARARAMRGREALTLRRSRRAGPDRTPPGGPVPGSLPGSAPAADGGPARPDEEAAR</sequence>
<dbReference type="InterPro" id="IPR042099">
    <property type="entry name" value="ANL_N_sf"/>
</dbReference>
<dbReference type="SMART" id="SM00823">
    <property type="entry name" value="PKS_PP"/>
    <property type="match status" value="1"/>
</dbReference>
<dbReference type="Gene3D" id="3.30.300.30">
    <property type="match status" value="1"/>
</dbReference>
<dbReference type="OrthoDB" id="2472181at2"/>
<dbReference type="InterPro" id="IPR009081">
    <property type="entry name" value="PP-bd_ACP"/>
</dbReference>
<name>A0A1I2B9F2_9ACTN</name>
<dbReference type="GO" id="GO:0031177">
    <property type="term" value="F:phosphopantetheine binding"/>
    <property type="evidence" value="ECO:0007669"/>
    <property type="project" value="InterPro"/>
</dbReference>
<gene>
    <name evidence="6" type="ORF">SAMN05216251_103408</name>
</gene>
<feature type="region of interest" description="Disordered" evidence="4">
    <location>
        <begin position="1"/>
        <end position="20"/>
    </location>
</feature>
<dbReference type="EMBL" id="FONG01000003">
    <property type="protein sequence ID" value="SFE52794.1"/>
    <property type="molecule type" value="Genomic_DNA"/>
</dbReference>
<dbReference type="GO" id="GO:0017000">
    <property type="term" value="P:antibiotic biosynthetic process"/>
    <property type="evidence" value="ECO:0007669"/>
    <property type="project" value="UniProtKB-ARBA"/>
</dbReference>
<dbReference type="PANTHER" id="PTHR45527">
    <property type="entry name" value="NONRIBOSOMAL PEPTIDE SYNTHETASE"/>
    <property type="match status" value="1"/>
</dbReference>
<dbReference type="Gene3D" id="3.30.559.10">
    <property type="entry name" value="Chloramphenicol acetyltransferase-like domain"/>
    <property type="match status" value="1"/>
</dbReference>
<evidence type="ECO:0000259" key="5">
    <source>
        <dbReference type="PROSITE" id="PS50075"/>
    </source>
</evidence>
<dbReference type="GO" id="GO:0003824">
    <property type="term" value="F:catalytic activity"/>
    <property type="evidence" value="ECO:0007669"/>
    <property type="project" value="InterPro"/>
</dbReference>
<dbReference type="AlphaFoldDB" id="A0A1I2B9F2"/>
<comment type="cofactor">
    <cofactor evidence="1">
        <name>pantetheine 4'-phosphate</name>
        <dbReference type="ChEBI" id="CHEBI:47942"/>
    </cofactor>
</comment>
<keyword evidence="3" id="KW-0597">Phosphoprotein</keyword>
<dbReference type="InterPro" id="IPR001242">
    <property type="entry name" value="Condensation_dom"/>
</dbReference>
<dbReference type="Pfam" id="PF13193">
    <property type="entry name" value="AMP-binding_C"/>
    <property type="match status" value="1"/>
</dbReference>
<dbReference type="InterPro" id="IPR045851">
    <property type="entry name" value="AMP-bd_C_sf"/>
</dbReference>
<dbReference type="Proteomes" id="UP000199323">
    <property type="component" value="Unassembled WGS sequence"/>
</dbReference>
<dbReference type="Pfam" id="PF00501">
    <property type="entry name" value="AMP-binding"/>
    <property type="match status" value="1"/>
</dbReference>
<dbReference type="CDD" id="cd19531">
    <property type="entry name" value="LCL_NRPS-like"/>
    <property type="match status" value="1"/>
</dbReference>
<evidence type="ECO:0000256" key="4">
    <source>
        <dbReference type="SAM" id="MobiDB-lite"/>
    </source>
</evidence>
<dbReference type="NCBIfam" id="TIGR01733">
    <property type="entry name" value="AA-adenyl-dom"/>
    <property type="match status" value="1"/>
</dbReference>
<keyword evidence="2" id="KW-0596">Phosphopantetheine</keyword>
<dbReference type="SUPFAM" id="SSF52777">
    <property type="entry name" value="CoA-dependent acyltransferases"/>
    <property type="match status" value="2"/>
</dbReference>
<dbReference type="InterPro" id="IPR010071">
    <property type="entry name" value="AA_adenyl_dom"/>
</dbReference>
<protein>
    <submittedName>
        <fullName evidence="6">Amino acid adenylation domain-containing protein</fullName>
    </submittedName>
</protein>
<dbReference type="GO" id="GO:0008610">
    <property type="term" value="P:lipid biosynthetic process"/>
    <property type="evidence" value="ECO:0007669"/>
    <property type="project" value="UniProtKB-ARBA"/>
</dbReference>
<dbReference type="GO" id="GO:0005737">
    <property type="term" value="C:cytoplasm"/>
    <property type="evidence" value="ECO:0007669"/>
    <property type="project" value="TreeGrafter"/>
</dbReference>
<dbReference type="PROSITE" id="PS00455">
    <property type="entry name" value="AMP_BINDING"/>
    <property type="match status" value="1"/>
</dbReference>
<dbReference type="InterPro" id="IPR029058">
    <property type="entry name" value="AB_hydrolase_fold"/>
</dbReference>
<dbReference type="STRING" id="380248.SAMN05216251_103408"/>
<evidence type="ECO:0000256" key="1">
    <source>
        <dbReference type="ARBA" id="ARBA00001957"/>
    </source>
</evidence>
<dbReference type="InterPro" id="IPR023213">
    <property type="entry name" value="CAT-like_dom_sf"/>
</dbReference>
<evidence type="ECO:0000313" key="7">
    <source>
        <dbReference type="Proteomes" id="UP000199323"/>
    </source>
</evidence>
<proteinExistence type="predicted"/>
<dbReference type="Gene3D" id="3.40.50.12780">
    <property type="entry name" value="N-terminal domain of ligase-like"/>
    <property type="match status" value="1"/>
</dbReference>
<dbReference type="SUPFAM" id="SSF56801">
    <property type="entry name" value="Acetyl-CoA synthetase-like"/>
    <property type="match status" value="1"/>
</dbReference>
<keyword evidence="7" id="KW-1185">Reference proteome</keyword>
<evidence type="ECO:0000256" key="2">
    <source>
        <dbReference type="ARBA" id="ARBA00022450"/>
    </source>
</evidence>
<dbReference type="Gene3D" id="3.40.50.1820">
    <property type="entry name" value="alpha/beta hydrolase"/>
    <property type="match status" value="1"/>
</dbReference>
<dbReference type="InterPro" id="IPR000873">
    <property type="entry name" value="AMP-dep_synth/lig_dom"/>
</dbReference>
<feature type="region of interest" description="Disordered" evidence="4">
    <location>
        <begin position="1100"/>
        <end position="1171"/>
    </location>
</feature>
<dbReference type="InterPro" id="IPR025110">
    <property type="entry name" value="AMP-bd_C"/>
</dbReference>
<dbReference type="FunFam" id="3.40.50.12780:FF:000012">
    <property type="entry name" value="Non-ribosomal peptide synthetase"/>
    <property type="match status" value="1"/>
</dbReference>
<feature type="compositionally biased region" description="Basic and acidic residues" evidence="4">
    <location>
        <begin position="1113"/>
        <end position="1129"/>
    </location>
</feature>
<reference evidence="6 7" key="1">
    <citation type="submission" date="2016-10" db="EMBL/GenBank/DDBJ databases">
        <authorList>
            <person name="de Groot N.N."/>
        </authorList>
    </citation>
    <scope>NUCLEOTIDE SEQUENCE [LARGE SCALE GENOMIC DNA]</scope>
    <source>
        <strain evidence="6 7">CGMCC 4.3510</strain>
    </source>
</reference>
<accession>A0A1I2B9F2</accession>
<dbReference type="SUPFAM" id="SSF47336">
    <property type="entry name" value="ACP-like"/>
    <property type="match status" value="1"/>
</dbReference>
<organism evidence="6 7">
    <name type="scientific">Actinacidiphila alni</name>
    <dbReference type="NCBI Taxonomy" id="380248"/>
    <lineage>
        <taxon>Bacteria</taxon>
        <taxon>Bacillati</taxon>
        <taxon>Actinomycetota</taxon>
        <taxon>Actinomycetes</taxon>
        <taxon>Kitasatosporales</taxon>
        <taxon>Streptomycetaceae</taxon>
        <taxon>Actinacidiphila</taxon>
    </lineage>
</organism>
<dbReference type="Pfam" id="PF00550">
    <property type="entry name" value="PP-binding"/>
    <property type="match status" value="1"/>
</dbReference>
<dbReference type="InterPro" id="IPR020845">
    <property type="entry name" value="AMP-binding_CS"/>
</dbReference>
<dbReference type="GO" id="GO:0044550">
    <property type="term" value="P:secondary metabolite biosynthetic process"/>
    <property type="evidence" value="ECO:0007669"/>
    <property type="project" value="TreeGrafter"/>
</dbReference>
<dbReference type="PANTHER" id="PTHR45527:SF1">
    <property type="entry name" value="FATTY ACID SYNTHASE"/>
    <property type="match status" value="1"/>
</dbReference>